<dbReference type="EMBL" id="LXQA010532715">
    <property type="protein sequence ID" value="MCI57652.1"/>
    <property type="molecule type" value="Genomic_DNA"/>
</dbReference>
<organism evidence="1 2">
    <name type="scientific">Trifolium medium</name>
    <dbReference type="NCBI Taxonomy" id="97028"/>
    <lineage>
        <taxon>Eukaryota</taxon>
        <taxon>Viridiplantae</taxon>
        <taxon>Streptophyta</taxon>
        <taxon>Embryophyta</taxon>
        <taxon>Tracheophyta</taxon>
        <taxon>Spermatophyta</taxon>
        <taxon>Magnoliopsida</taxon>
        <taxon>eudicotyledons</taxon>
        <taxon>Gunneridae</taxon>
        <taxon>Pentapetalae</taxon>
        <taxon>rosids</taxon>
        <taxon>fabids</taxon>
        <taxon>Fabales</taxon>
        <taxon>Fabaceae</taxon>
        <taxon>Papilionoideae</taxon>
        <taxon>50 kb inversion clade</taxon>
        <taxon>NPAAA clade</taxon>
        <taxon>Hologalegina</taxon>
        <taxon>IRL clade</taxon>
        <taxon>Trifolieae</taxon>
        <taxon>Trifolium</taxon>
    </lineage>
</organism>
<evidence type="ECO:0000313" key="2">
    <source>
        <dbReference type="Proteomes" id="UP000265520"/>
    </source>
</evidence>
<proteinExistence type="predicted"/>
<sequence>MVPIQFRNSPYPLVWIPPEYYGDKQPKIPTKAEVEGHEDKVAQDKKLTGAENVNATVQPEFEP</sequence>
<dbReference type="Proteomes" id="UP000265520">
    <property type="component" value="Unassembled WGS sequence"/>
</dbReference>
<comment type="caution">
    <text evidence="1">The sequence shown here is derived from an EMBL/GenBank/DDBJ whole genome shotgun (WGS) entry which is preliminary data.</text>
</comment>
<protein>
    <submittedName>
        <fullName evidence="1">BAG family molecular chaperone regulator 6-like</fullName>
    </submittedName>
</protein>
<name>A0A392T9X5_9FABA</name>
<feature type="non-terminal residue" evidence="1">
    <location>
        <position position="63"/>
    </location>
</feature>
<dbReference type="AlphaFoldDB" id="A0A392T9X5"/>
<accession>A0A392T9X5</accession>
<evidence type="ECO:0000313" key="1">
    <source>
        <dbReference type="EMBL" id="MCI57652.1"/>
    </source>
</evidence>
<reference evidence="1 2" key="1">
    <citation type="journal article" date="2018" name="Front. Plant Sci.">
        <title>Red Clover (Trifolium pratense) and Zigzag Clover (T. medium) - A Picture of Genomic Similarities and Differences.</title>
        <authorList>
            <person name="Dluhosova J."/>
            <person name="Istvanek J."/>
            <person name="Nedelnik J."/>
            <person name="Repkova J."/>
        </authorList>
    </citation>
    <scope>NUCLEOTIDE SEQUENCE [LARGE SCALE GENOMIC DNA]</scope>
    <source>
        <strain evidence="2">cv. 10/8</strain>
        <tissue evidence="1">Leaf</tissue>
    </source>
</reference>
<keyword evidence="2" id="KW-1185">Reference proteome</keyword>